<reference evidence="3 4" key="1">
    <citation type="submission" date="2012-04" db="EMBL/GenBank/DDBJ databases">
        <title>The Genome Sequence of Saprolegnia declina VS20.</title>
        <authorList>
            <consortium name="The Broad Institute Genome Sequencing Platform"/>
            <person name="Russ C."/>
            <person name="Nusbaum C."/>
            <person name="Tyler B."/>
            <person name="van West P."/>
            <person name="Dieguez-Uribeondo J."/>
            <person name="de Bruijn I."/>
            <person name="Tripathy S."/>
            <person name="Jiang R."/>
            <person name="Young S.K."/>
            <person name="Zeng Q."/>
            <person name="Gargeya S."/>
            <person name="Fitzgerald M."/>
            <person name="Haas B."/>
            <person name="Abouelleil A."/>
            <person name="Alvarado L."/>
            <person name="Arachchi H.M."/>
            <person name="Berlin A."/>
            <person name="Chapman S.B."/>
            <person name="Goldberg J."/>
            <person name="Griggs A."/>
            <person name="Gujja S."/>
            <person name="Hansen M."/>
            <person name="Howarth C."/>
            <person name="Imamovic A."/>
            <person name="Larimer J."/>
            <person name="McCowen C."/>
            <person name="Montmayeur A."/>
            <person name="Murphy C."/>
            <person name="Neiman D."/>
            <person name="Pearson M."/>
            <person name="Priest M."/>
            <person name="Roberts A."/>
            <person name="Saif S."/>
            <person name="Shea T."/>
            <person name="Sisk P."/>
            <person name="Sykes S."/>
            <person name="Wortman J."/>
            <person name="Nusbaum C."/>
            <person name="Birren B."/>
        </authorList>
    </citation>
    <scope>NUCLEOTIDE SEQUENCE [LARGE SCALE GENOMIC DNA]</scope>
    <source>
        <strain evidence="3 4">VS20</strain>
    </source>
</reference>
<dbReference type="PROSITE" id="PS50132">
    <property type="entry name" value="RGS"/>
    <property type="match status" value="2"/>
</dbReference>
<dbReference type="eggNOG" id="KOG3589">
    <property type="taxonomic scope" value="Eukaryota"/>
</dbReference>
<dbReference type="InterPro" id="IPR016137">
    <property type="entry name" value="RGS"/>
</dbReference>
<gene>
    <name evidence="3" type="ORF">SDRG_15665</name>
</gene>
<keyword evidence="4" id="KW-1185">Reference proteome</keyword>
<accession>T0RAE9</accession>
<dbReference type="RefSeq" id="XP_008620066.1">
    <property type="nucleotide sequence ID" value="XM_008621844.1"/>
</dbReference>
<feature type="compositionally biased region" description="Low complexity" evidence="1">
    <location>
        <begin position="7"/>
        <end position="19"/>
    </location>
</feature>
<dbReference type="PANTHER" id="PTHR10845">
    <property type="entry name" value="REGULATOR OF G PROTEIN SIGNALING"/>
    <property type="match status" value="1"/>
</dbReference>
<evidence type="ECO:0000313" key="4">
    <source>
        <dbReference type="Proteomes" id="UP000030762"/>
    </source>
</evidence>
<dbReference type="CDD" id="cd07440">
    <property type="entry name" value="RGS"/>
    <property type="match status" value="1"/>
</dbReference>
<evidence type="ECO:0000313" key="3">
    <source>
        <dbReference type="EMBL" id="EQC26487.1"/>
    </source>
</evidence>
<feature type="domain" description="RGS" evidence="2">
    <location>
        <begin position="182"/>
        <end position="304"/>
    </location>
</feature>
<dbReference type="OMA" id="SAGREFM"/>
<feature type="domain" description="RGS" evidence="2">
    <location>
        <begin position="331"/>
        <end position="451"/>
    </location>
</feature>
<dbReference type="PRINTS" id="PR01301">
    <property type="entry name" value="RGSPROTEIN"/>
</dbReference>
<dbReference type="SMART" id="SM00315">
    <property type="entry name" value="RGS"/>
    <property type="match status" value="2"/>
</dbReference>
<evidence type="ECO:0000259" key="2">
    <source>
        <dbReference type="PROSITE" id="PS50132"/>
    </source>
</evidence>
<proteinExistence type="predicted"/>
<dbReference type="SUPFAM" id="SSF48097">
    <property type="entry name" value="Regulator of G-protein signaling, RGS"/>
    <property type="match status" value="2"/>
</dbReference>
<name>T0RAE9_SAPDV</name>
<dbReference type="GeneID" id="19956392"/>
<protein>
    <recommendedName>
        <fullName evidence="2">RGS domain-containing protein</fullName>
    </recommendedName>
</protein>
<dbReference type="InterPro" id="IPR036305">
    <property type="entry name" value="RGS_sf"/>
</dbReference>
<dbReference type="STRING" id="1156394.T0RAE9"/>
<sequence length="475" mass="53248">MGSFPSAAAKPEANPAEAASTKPTTKKHDQAPTHFATELNTVCYNYLKAMPLPRVLESDVGRRLFGVHCAEIKKKDVARVYFALQAKWQALKQPSNNNNSSDDNSADLGQLEAAVTNLASTTRLSNATIGLLRIGLNANGSFTNEDDLLAMMDDCMKALRQVEAEHWPRSSAGREFMGKTLKFELMLRDDMAMCFFHQFLVQEYSSENLEFIDMVNSFDDNYDSLSADDQVAAAARILKLFVDENAPLQINIPSKIRVRLERKVSKDKEAPKDLFRAAKSEIVALVQRDSWPRFLKTPNWAAYLDYDEVAARTASAQARHDIYLDFIGDDDLTAILSHELGREYLGLYVVIMALQPEGSVDFLHHVMTFGMVQNEKEADEMRREIFARYLAPSAIAPARCVSPQTSAVIASQLETHQGNTLFDVAATEVRSYLEDQMVPQFKRNGMYAKYRILVGQSQPIKRKGSLAQAMDKRPL</sequence>
<dbReference type="Gene3D" id="1.10.167.10">
    <property type="entry name" value="Regulator of G-protein Signalling 4, domain 2"/>
    <property type="match status" value="2"/>
</dbReference>
<dbReference type="Proteomes" id="UP000030762">
    <property type="component" value="Unassembled WGS sequence"/>
</dbReference>
<organism evidence="3 4">
    <name type="scientific">Saprolegnia diclina (strain VS20)</name>
    <dbReference type="NCBI Taxonomy" id="1156394"/>
    <lineage>
        <taxon>Eukaryota</taxon>
        <taxon>Sar</taxon>
        <taxon>Stramenopiles</taxon>
        <taxon>Oomycota</taxon>
        <taxon>Saprolegniomycetes</taxon>
        <taxon>Saprolegniales</taxon>
        <taxon>Saprolegniaceae</taxon>
        <taxon>Saprolegnia</taxon>
    </lineage>
</organism>
<feature type="region of interest" description="Disordered" evidence="1">
    <location>
        <begin position="1"/>
        <end position="33"/>
    </location>
</feature>
<dbReference type="EMBL" id="JH767229">
    <property type="protein sequence ID" value="EQC26487.1"/>
    <property type="molecule type" value="Genomic_DNA"/>
</dbReference>
<dbReference type="Pfam" id="PF00615">
    <property type="entry name" value="RGS"/>
    <property type="match status" value="2"/>
</dbReference>
<dbReference type="PANTHER" id="PTHR10845:SF192">
    <property type="entry name" value="DOUBLE HIT, ISOFORM B"/>
    <property type="match status" value="1"/>
</dbReference>
<dbReference type="InParanoid" id="T0RAE9"/>
<dbReference type="VEuPathDB" id="FungiDB:SDRG_15665"/>
<dbReference type="InterPro" id="IPR044926">
    <property type="entry name" value="RGS_subdomain_2"/>
</dbReference>
<evidence type="ECO:0000256" key="1">
    <source>
        <dbReference type="SAM" id="MobiDB-lite"/>
    </source>
</evidence>
<dbReference type="AlphaFoldDB" id="T0RAE9"/>
<dbReference type="OrthoDB" id="10266999at2759"/>